<dbReference type="Proteomes" id="UP000824469">
    <property type="component" value="Unassembled WGS sequence"/>
</dbReference>
<keyword evidence="2" id="KW-0472">Membrane</keyword>
<dbReference type="EMBL" id="JAHRHJ020003543">
    <property type="protein sequence ID" value="KAH9291558.1"/>
    <property type="molecule type" value="Genomic_DNA"/>
</dbReference>
<comment type="caution">
    <text evidence="3">The sequence shown here is derived from an EMBL/GenBank/DDBJ whole genome shotgun (WGS) entry which is preliminary data.</text>
</comment>
<dbReference type="OMA" id="MCVRREQ"/>
<dbReference type="PANTHER" id="PTHR33982">
    <property type="entry name" value="OUTER ENVELOPE MEMBRANE PROTEIN 7-RELATED"/>
    <property type="match status" value="1"/>
</dbReference>
<feature type="non-terminal residue" evidence="3">
    <location>
        <position position="83"/>
    </location>
</feature>
<dbReference type="AlphaFoldDB" id="A0AA38C8J3"/>
<evidence type="ECO:0000256" key="2">
    <source>
        <dbReference type="SAM" id="Phobius"/>
    </source>
</evidence>
<organism evidence="3 4">
    <name type="scientific">Taxus chinensis</name>
    <name type="common">Chinese yew</name>
    <name type="synonym">Taxus wallichiana var. chinensis</name>
    <dbReference type="NCBI Taxonomy" id="29808"/>
    <lineage>
        <taxon>Eukaryota</taxon>
        <taxon>Viridiplantae</taxon>
        <taxon>Streptophyta</taxon>
        <taxon>Embryophyta</taxon>
        <taxon>Tracheophyta</taxon>
        <taxon>Spermatophyta</taxon>
        <taxon>Pinopsida</taxon>
        <taxon>Pinidae</taxon>
        <taxon>Conifers II</taxon>
        <taxon>Cupressales</taxon>
        <taxon>Taxaceae</taxon>
        <taxon>Taxus</taxon>
    </lineage>
</organism>
<feature type="transmembrane region" description="Helical" evidence="2">
    <location>
        <begin position="27"/>
        <end position="48"/>
    </location>
</feature>
<feature type="region of interest" description="Disordered" evidence="1">
    <location>
        <begin position="59"/>
        <end position="83"/>
    </location>
</feature>
<feature type="non-terminal residue" evidence="3">
    <location>
        <position position="1"/>
    </location>
</feature>
<protein>
    <submittedName>
        <fullName evidence="3">Uncharacterized protein</fullName>
    </submittedName>
</protein>
<keyword evidence="2" id="KW-0812">Transmembrane</keyword>
<keyword evidence="2" id="KW-1133">Transmembrane helix</keyword>
<feature type="region of interest" description="Disordered" evidence="1">
    <location>
        <begin position="1"/>
        <end position="25"/>
    </location>
</feature>
<name>A0AA38C8J3_TAXCH</name>
<evidence type="ECO:0000256" key="1">
    <source>
        <dbReference type="SAM" id="MobiDB-lite"/>
    </source>
</evidence>
<gene>
    <name evidence="3" type="ORF">KI387_043258</name>
</gene>
<evidence type="ECO:0000313" key="3">
    <source>
        <dbReference type="EMBL" id="KAH9291558.1"/>
    </source>
</evidence>
<sequence length="83" mass="9004">SGTMAEQRKKHQDKETSNAGSSKMSSITSSVFAIAGLALGWAAIEFAFKPSLDQSREAIDKSLDPNYDPDDDLDANKSIQKKL</sequence>
<evidence type="ECO:0000313" key="4">
    <source>
        <dbReference type="Proteomes" id="UP000824469"/>
    </source>
</evidence>
<proteinExistence type="predicted"/>
<accession>A0AA38C8J3</accession>
<dbReference type="InterPro" id="IPR038944">
    <property type="entry name" value="OEP7-like"/>
</dbReference>
<reference evidence="3 4" key="1">
    <citation type="journal article" date="2021" name="Nat. Plants">
        <title>The Taxus genome provides insights into paclitaxel biosynthesis.</title>
        <authorList>
            <person name="Xiong X."/>
            <person name="Gou J."/>
            <person name="Liao Q."/>
            <person name="Li Y."/>
            <person name="Zhou Q."/>
            <person name="Bi G."/>
            <person name="Li C."/>
            <person name="Du R."/>
            <person name="Wang X."/>
            <person name="Sun T."/>
            <person name="Guo L."/>
            <person name="Liang H."/>
            <person name="Lu P."/>
            <person name="Wu Y."/>
            <person name="Zhang Z."/>
            <person name="Ro D.K."/>
            <person name="Shang Y."/>
            <person name="Huang S."/>
            <person name="Yan J."/>
        </authorList>
    </citation>
    <scope>NUCLEOTIDE SEQUENCE [LARGE SCALE GENOMIC DNA]</scope>
    <source>
        <strain evidence="3">Ta-2019</strain>
    </source>
</reference>
<keyword evidence="4" id="KW-1185">Reference proteome</keyword>